<evidence type="ECO:0000256" key="3">
    <source>
        <dbReference type="SAM" id="MobiDB-lite"/>
    </source>
</evidence>
<dbReference type="PANTHER" id="PTHR42855">
    <property type="entry name" value="ABC TRANSPORTER ATP-BINDING SUBUNIT"/>
    <property type="match status" value="1"/>
</dbReference>
<evidence type="ECO:0000256" key="1">
    <source>
        <dbReference type="ARBA" id="ARBA00022741"/>
    </source>
</evidence>
<dbReference type="PANTHER" id="PTHR42855:SF2">
    <property type="entry name" value="DRUG RESISTANCE ABC TRANSPORTER,ATP-BINDING PROTEIN"/>
    <property type="match status" value="1"/>
</dbReference>
<dbReference type="InterPro" id="IPR032524">
    <property type="entry name" value="ABC_tran_C"/>
</dbReference>
<sequence length="215" mass="24806">MRLTGEDVFKKVSALSGGECARLKFAVNMLKKGNVLILDEPTNHLDLSTQEALDRALSEFEGTILMVSHDRYLLNKVPDRIIEITREGFACYLGKFCDYLEKSGNNNKTAETAIKEKANTKENRNYSSKERRQKNAYLKSELAKTEEEIHKEEQEISELESSMRKDEITSDFSQLNDICREIETKQRNLTLLMEKWEKLSLENEIFLSNKETGLL</sequence>
<dbReference type="Pfam" id="PF16326">
    <property type="entry name" value="ABC_tran_CTD"/>
    <property type="match status" value="1"/>
</dbReference>
<dbReference type="InterPro" id="IPR003439">
    <property type="entry name" value="ABC_transporter-like_ATP-bd"/>
</dbReference>
<accession>A0A645EJW3</accession>
<comment type="caution">
    <text evidence="6">The sequence shown here is derived from an EMBL/GenBank/DDBJ whole genome shotgun (WGS) entry which is preliminary data.</text>
</comment>
<dbReference type="GO" id="GO:0003677">
    <property type="term" value="F:DNA binding"/>
    <property type="evidence" value="ECO:0007669"/>
    <property type="project" value="InterPro"/>
</dbReference>
<evidence type="ECO:0000259" key="4">
    <source>
        <dbReference type="Pfam" id="PF00005"/>
    </source>
</evidence>
<feature type="domain" description="ABC transporter" evidence="4">
    <location>
        <begin position="10"/>
        <end position="43"/>
    </location>
</feature>
<dbReference type="AlphaFoldDB" id="A0A645EJW3"/>
<keyword evidence="2 6" id="KW-0067">ATP-binding</keyword>
<organism evidence="6">
    <name type="scientific">bioreactor metagenome</name>
    <dbReference type="NCBI Taxonomy" id="1076179"/>
    <lineage>
        <taxon>unclassified sequences</taxon>
        <taxon>metagenomes</taxon>
        <taxon>ecological metagenomes</taxon>
    </lineage>
</organism>
<dbReference type="SUPFAM" id="SSF52540">
    <property type="entry name" value="P-loop containing nucleoside triphosphate hydrolases"/>
    <property type="match status" value="1"/>
</dbReference>
<dbReference type="GO" id="GO:0016887">
    <property type="term" value="F:ATP hydrolysis activity"/>
    <property type="evidence" value="ECO:0007669"/>
    <property type="project" value="InterPro"/>
</dbReference>
<dbReference type="InterPro" id="IPR051309">
    <property type="entry name" value="ABCF_ATPase"/>
</dbReference>
<dbReference type="GO" id="GO:0005524">
    <property type="term" value="F:ATP binding"/>
    <property type="evidence" value="ECO:0007669"/>
    <property type="project" value="UniProtKB-KW"/>
</dbReference>
<feature type="region of interest" description="Disordered" evidence="3">
    <location>
        <begin position="111"/>
        <end position="164"/>
    </location>
</feature>
<dbReference type="Gene3D" id="1.10.287.380">
    <property type="entry name" value="Valyl-tRNA synthetase, C-terminal domain"/>
    <property type="match status" value="1"/>
</dbReference>
<feature type="compositionally biased region" description="Basic and acidic residues" evidence="3">
    <location>
        <begin position="141"/>
        <end position="154"/>
    </location>
</feature>
<dbReference type="EMBL" id="VSSQ01046880">
    <property type="protein sequence ID" value="MPN00853.1"/>
    <property type="molecule type" value="Genomic_DNA"/>
</dbReference>
<reference evidence="6" key="1">
    <citation type="submission" date="2019-08" db="EMBL/GenBank/DDBJ databases">
        <authorList>
            <person name="Kucharzyk K."/>
            <person name="Murdoch R.W."/>
            <person name="Higgins S."/>
            <person name="Loffler F."/>
        </authorList>
    </citation>
    <scope>NUCLEOTIDE SEQUENCE</scope>
</reference>
<keyword evidence="1" id="KW-0547">Nucleotide-binding</keyword>
<gene>
    <name evidence="6" type="primary">btuD_287</name>
    <name evidence="6" type="ORF">SDC9_148051</name>
</gene>
<feature type="compositionally biased region" description="Basic and acidic residues" evidence="3">
    <location>
        <begin position="113"/>
        <end position="130"/>
    </location>
</feature>
<dbReference type="InterPro" id="IPR027417">
    <property type="entry name" value="P-loop_NTPase"/>
</dbReference>
<dbReference type="Pfam" id="PF00005">
    <property type="entry name" value="ABC_tran"/>
    <property type="match status" value="1"/>
</dbReference>
<name>A0A645EJW3_9ZZZZ</name>
<protein>
    <submittedName>
        <fullName evidence="6">Vitamin B12 import ATP-binding protein BtuD</fullName>
    </submittedName>
</protein>
<evidence type="ECO:0000313" key="6">
    <source>
        <dbReference type="EMBL" id="MPN00853.1"/>
    </source>
</evidence>
<proteinExistence type="predicted"/>
<evidence type="ECO:0000259" key="5">
    <source>
        <dbReference type="Pfam" id="PF16326"/>
    </source>
</evidence>
<feature type="domain" description="ABC transporter Uup C-terminal" evidence="5">
    <location>
        <begin position="139"/>
        <end position="200"/>
    </location>
</feature>
<dbReference type="Gene3D" id="3.40.50.300">
    <property type="entry name" value="P-loop containing nucleotide triphosphate hydrolases"/>
    <property type="match status" value="1"/>
</dbReference>
<evidence type="ECO:0000256" key="2">
    <source>
        <dbReference type="ARBA" id="ARBA00022840"/>
    </source>
</evidence>
<dbReference type="InterPro" id="IPR037118">
    <property type="entry name" value="Val-tRNA_synth_C_sf"/>
</dbReference>